<dbReference type="Pfam" id="PF25873">
    <property type="entry name" value="WHD_MalT"/>
    <property type="match status" value="1"/>
</dbReference>
<dbReference type="Pfam" id="PF00196">
    <property type="entry name" value="GerE"/>
    <property type="match status" value="1"/>
</dbReference>
<organism evidence="5">
    <name type="scientific">uncultured Thiotrichaceae bacterium</name>
    <dbReference type="NCBI Taxonomy" id="298394"/>
    <lineage>
        <taxon>Bacteria</taxon>
        <taxon>Pseudomonadati</taxon>
        <taxon>Pseudomonadota</taxon>
        <taxon>Gammaproteobacteria</taxon>
        <taxon>Thiotrichales</taxon>
        <taxon>Thiotrichaceae</taxon>
        <taxon>environmental samples</taxon>
    </lineage>
</organism>
<dbReference type="InterPro" id="IPR041664">
    <property type="entry name" value="AAA_16"/>
</dbReference>
<name>A0A6S6TL12_9GAMM</name>
<dbReference type="InterPro" id="IPR000792">
    <property type="entry name" value="Tscrpt_reg_LuxR_C"/>
</dbReference>
<dbReference type="AlphaFoldDB" id="A0A6S6TL12"/>
<dbReference type="Gene3D" id="1.10.10.10">
    <property type="entry name" value="Winged helix-like DNA-binding domain superfamily/Winged helix DNA-binding domain"/>
    <property type="match status" value="1"/>
</dbReference>
<feature type="domain" description="HTH luxR-type" evidence="4">
    <location>
        <begin position="831"/>
        <end position="896"/>
    </location>
</feature>
<evidence type="ECO:0000313" key="5">
    <source>
        <dbReference type="EMBL" id="CAA6819955.1"/>
    </source>
</evidence>
<dbReference type="GO" id="GO:0006355">
    <property type="term" value="P:regulation of DNA-templated transcription"/>
    <property type="evidence" value="ECO:0007669"/>
    <property type="project" value="InterPro"/>
</dbReference>
<dbReference type="Pfam" id="PF17874">
    <property type="entry name" value="TPR_MalT"/>
    <property type="match status" value="1"/>
</dbReference>
<dbReference type="Pfam" id="PF13191">
    <property type="entry name" value="AAA_16"/>
    <property type="match status" value="1"/>
</dbReference>
<dbReference type="SMART" id="SM00382">
    <property type="entry name" value="AAA"/>
    <property type="match status" value="1"/>
</dbReference>
<dbReference type="EMBL" id="CACVAY010000096">
    <property type="protein sequence ID" value="CAA6819955.1"/>
    <property type="molecule type" value="Genomic_DNA"/>
</dbReference>
<dbReference type="CDD" id="cd06170">
    <property type="entry name" value="LuxR_C_like"/>
    <property type="match status" value="1"/>
</dbReference>
<evidence type="ECO:0000256" key="3">
    <source>
        <dbReference type="ARBA" id="ARBA00023163"/>
    </source>
</evidence>
<evidence type="ECO:0000256" key="2">
    <source>
        <dbReference type="ARBA" id="ARBA00023125"/>
    </source>
</evidence>
<accession>A0A6S6TL12</accession>
<dbReference type="SUPFAM" id="SSF46894">
    <property type="entry name" value="C-terminal effector domain of the bipartite response regulators"/>
    <property type="match status" value="1"/>
</dbReference>
<dbReference type="InterPro" id="IPR027417">
    <property type="entry name" value="P-loop_NTPase"/>
</dbReference>
<evidence type="ECO:0000259" key="4">
    <source>
        <dbReference type="PROSITE" id="PS50043"/>
    </source>
</evidence>
<dbReference type="Gene3D" id="3.40.50.300">
    <property type="entry name" value="P-loop containing nucleotide triphosphate hydrolases"/>
    <property type="match status" value="1"/>
</dbReference>
<dbReference type="InterPro" id="IPR041617">
    <property type="entry name" value="TPR_MalT"/>
</dbReference>
<dbReference type="SMART" id="SM00421">
    <property type="entry name" value="HTH_LUXR"/>
    <property type="match status" value="1"/>
</dbReference>
<dbReference type="InterPro" id="IPR016032">
    <property type="entry name" value="Sig_transdc_resp-reg_C-effctor"/>
</dbReference>
<keyword evidence="3" id="KW-0804">Transcription</keyword>
<dbReference type="InterPro" id="IPR003593">
    <property type="entry name" value="AAA+_ATPase"/>
</dbReference>
<proteinExistence type="predicted"/>
<protein>
    <submittedName>
        <fullName evidence="5">Transcriptional activator of maltose regulon, MalT</fullName>
    </submittedName>
</protein>
<gene>
    <name evidence="5" type="ORF">HELGO_WM18976</name>
</gene>
<keyword evidence="1" id="KW-0805">Transcription regulation</keyword>
<dbReference type="PANTHER" id="PTHR44688">
    <property type="entry name" value="DNA-BINDING TRANSCRIPTIONAL ACTIVATOR DEVR_DOSR"/>
    <property type="match status" value="1"/>
</dbReference>
<dbReference type="InterPro" id="IPR011990">
    <property type="entry name" value="TPR-like_helical_dom_sf"/>
</dbReference>
<dbReference type="PRINTS" id="PR00038">
    <property type="entry name" value="HTHLUXR"/>
</dbReference>
<evidence type="ECO:0000256" key="1">
    <source>
        <dbReference type="ARBA" id="ARBA00023015"/>
    </source>
</evidence>
<dbReference type="InterPro" id="IPR059106">
    <property type="entry name" value="WHD_MalT"/>
</dbReference>
<dbReference type="Gene3D" id="1.25.40.10">
    <property type="entry name" value="Tetratricopeptide repeat domain"/>
    <property type="match status" value="1"/>
</dbReference>
<dbReference type="SUPFAM" id="SSF48452">
    <property type="entry name" value="TPR-like"/>
    <property type="match status" value="1"/>
</dbReference>
<sequence>MTPTLIATRFFIPPPRTNHVVRQRLQKRILQGLKKKLTLVSAPAGFGKTTLVSAALAAIDLDIAWVSLEESDNELHHFIRLLTTSLQKSRQQFGLATTTLLETSQPASTDALLITFLNELGELKAPMVLVLDDYHAIDSQAIDDALTFLVEHQPPALRLIMTTREDPALPLPRLRVRSELTEIRAADLRFTEKEASSFFKKTMGLTLNEQHIRALDKRTEGWIAGLQLAGLSLQTCDDNTGFIDAFTGSHRFIIDYLADEVLARQAESIQTFLVKTCILDRFNADLCDAITHQTHSANILHQLDHDNLFLVALDENREWYRYHHLFRDVLRAQLNLSDISQQDLHTDSSLWLKKRGYIPEAIQHALAAQQHQIAVATIEETWPDLRKEMPESHFIGWLERLPKEAILQSPILCSYYGVAMLSFDLDNAVVWLEAAEAWFEHNTEEDRQANTSARQTIINDLPGLLAIGRAYHSGAIGDPDGVIEHANRALELLDEREAVWRGSAAALRGLVQWGMGDLTAAAESINTAYHCMKKGEDTSGTISTAYLLANILIAQGKRKKAGHWCHKALSDIEALSFSPQGTADIYVTLAVLALGKYDIDTAHEYLETANKLGDEAKLLESAHHWFIAQALLESQKGNYQQAEDLLVEAQTVKIPSPSPDFAPIEAWQARLDLIQGRLNDALRWASSSGLSTEDEAVFALEFSHLTLIRVLIAQLREHHASKEMHHAQQFIQRLLAAATEQNRDGSLFEIHLLKALLQHTAGNEKAALHALQLAISLPDADRQAFRLKSEDRYSTEWFKTALGQIDTPEWINQLLKRSDQKKPPARQAQSHVKLVEALSDREREVLRMLHSELTGPEIADQLFVSLNTLRTHTKNIYSKLAVSNRRAAVRRSNELGLK</sequence>
<keyword evidence="2" id="KW-0238">DNA-binding</keyword>
<dbReference type="PROSITE" id="PS50043">
    <property type="entry name" value="HTH_LUXR_2"/>
    <property type="match status" value="1"/>
</dbReference>
<dbReference type="InterPro" id="IPR036388">
    <property type="entry name" value="WH-like_DNA-bd_sf"/>
</dbReference>
<dbReference type="PANTHER" id="PTHR44688:SF16">
    <property type="entry name" value="DNA-BINDING TRANSCRIPTIONAL ACTIVATOR DEVR_DOSR"/>
    <property type="match status" value="1"/>
</dbReference>
<dbReference type="SUPFAM" id="SSF52540">
    <property type="entry name" value="P-loop containing nucleoside triphosphate hydrolases"/>
    <property type="match status" value="1"/>
</dbReference>
<dbReference type="GO" id="GO:0003677">
    <property type="term" value="F:DNA binding"/>
    <property type="evidence" value="ECO:0007669"/>
    <property type="project" value="UniProtKB-KW"/>
</dbReference>
<reference evidence="5" key="1">
    <citation type="submission" date="2020-01" db="EMBL/GenBank/DDBJ databases">
        <authorList>
            <person name="Meier V. D."/>
            <person name="Meier V D."/>
        </authorList>
    </citation>
    <scope>NUCLEOTIDE SEQUENCE</scope>
    <source>
        <strain evidence="5">HLG_WM_MAG_07</strain>
    </source>
</reference>